<evidence type="ECO:0000256" key="1">
    <source>
        <dbReference type="SAM" id="MobiDB-lite"/>
    </source>
</evidence>
<feature type="signal peptide" evidence="2">
    <location>
        <begin position="1"/>
        <end position="21"/>
    </location>
</feature>
<feature type="chain" id="PRO_5040966676" description="Lipoprotein" evidence="2">
    <location>
        <begin position="22"/>
        <end position="138"/>
    </location>
</feature>
<dbReference type="EMBL" id="BSTX01000003">
    <property type="protein sequence ID" value="GLZ79335.1"/>
    <property type="molecule type" value="Genomic_DNA"/>
</dbReference>
<proteinExistence type="predicted"/>
<evidence type="ECO:0000256" key="2">
    <source>
        <dbReference type="SAM" id="SignalP"/>
    </source>
</evidence>
<feature type="region of interest" description="Disordered" evidence="1">
    <location>
        <begin position="29"/>
        <end position="64"/>
    </location>
</feature>
<dbReference type="RefSeq" id="WP_285664495.1">
    <property type="nucleotide sequence ID" value="NZ_BSTX01000003.1"/>
</dbReference>
<organism evidence="3 4">
    <name type="scientific">Actinorhabdospora filicis</name>
    <dbReference type="NCBI Taxonomy" id="1785913"/>
    <lineage>
        <taxon>Bacteria</taxon>
        <taxon>Bacillati</taxon>
        <taxon>Actinomycetota</taxon>
        <taxon>Actinomycetes</taxon>
        <taxon>Micromonosporales</taxon>
        <taxon>Micromonosporaceae</taxon>
        <taxon>Actinorhabdospora</taxon>
    </lineage>
</organism>
<name>A0A9W6SNX4_9ACTN</name>
<reference evidence="3" key="1">
    <citation type="submission" date="2023-03" db="EMBL/GenBank/DDBJ databases">
        <title>Actinorhabdospora filicis NBRC 111898.</title>
        <authorList>
            <person name="Ichikawa N."/>
            <person name="Sato H."/>
            <person name="Tonouchi N."/>
        </authorList>
    </citation>
    <scope>NUCLEOTIDE SEQUENCE</scope>
    <source>
        <strain evidence="3">NBRC 111898</strain>
    </source>
</reference>
<comment type="caution">
    <text evidence="3">The sequence shown here is derived from an EMBL/GenBank/DDBJ whole genome shotgun (WGS) entry which is preliminary data.</text>
</comment>
<dbReference type="PROSITE" id="PS51257">
    <property type="entry name" value="PROKAR_LIPOPROTEIN"/>
    <property type="match status" value="1"/>
</dbReference>
<keyword evidence="4" id="KW-1185">Reference proteome</keyword>
<sequence length="138" mass="13631">MPHVRLATVLATGVLLVAGLAACGASGDGAGAEPGSSVTPGKTEQAPAPENSVTLPVPGDKTDPVKGVSVTLQGTIEAGVETGCLVLVSGDNVYGLFGGDPAVLKAGARVEVTGYEAPDVISFCQQGTPFQVESARAL</sequence>
<evidence type="ECO:0000313" key="3">
    <source>
        <dbReference type="EMBL" id="GLZ79335.1"/>
    </source>
</evidence>
<gene>
    <name evidence="3" type="ORF">Afil01_41420</name>
</gene>
<evidence type="ECO:0000313" key="4">
    <source>
        <dbReference type="Proteomes" id="UP001165079"/>
    </source>
</evidence>
<evidence type="ECO:0008006" key="5">
    <source>
        <dbReference type="Google" id="ProtNLM"/>
    </source>
</evidence>
<dbReference type="AlphaFoldDB" id="A0A9W6SNX4"/>
<accession>A0A9W6SNX4</accession>
<protein>
    <recommendedName>
        <fullName evidence="5">Lipoprotein</fullName>
    </recommendedName>
</protein>
<keyword evidence="2" id="KW-0732">Signal</keyword>
<dbReference type="Proteomes" id="UP001165079">
    <property type="component" value="Unassembled WGS sequence"/>
</dbReference>